<evidence type="ECO:0000259" key="1">
    <source>
        <dbReference type="Pfam" id="PF03070"/>
    </source>
</evidence>
<evidence type="ECO:0000313" key="2">
    <source>
        <dbReference type="EMBL" id="MPM22000.1"/>
    </source>
</evidence>
<keyword evidence="2" id="KW-0378">Hydrolase</keyword>
<dbReference type="GO" id="GO:0050334">
    <property type="term" value="F:thiaminase activity"/>
    <property type="evidence" value="ECO:0007669"/>
    <property type="project" value="UniProtKB-EC"/>
</dbReference>
<dbReference type="PANTHER" id="PTHR43198">
    <property type="entry name" value="BIFUNCTIONAL TH2 PROTEIN"/>
    <property type="match status" value="1"/>
</dbReference>
<dbReference type="GO" id="GO:0005829">
    <property type="term" value="C:cytosol"/>
    <property type="evidence" value="ECO:0007669"/>
    <property type="project" value="TreeGrafter"/>
</dbReference>
<comment type="caution">
    <text evidence="2">The sequence shown here is derived from an EMBL/GenBank/DDBJ whole genome shotgun (WGS) entry which is preliminary data.</text>
</comment>
<accession>A0A644Y0G4</accession>
<dbReference type="SUPFAM" id="SSF48613">
    <property type="entry name" value="Heme oxygenase-like"/>
    <property type="match status" value="1"/>
</dbReference>
<proteinExistence type="predicted"/>
<dbReference type="InterPro" id="IPR050967">
    <property type="entry name" value="Thiamine_Salvage_TenA"/>
</dbReference>
<protein>
    <submittedName>
        <fullName evidence="2">Aminopyrimidine aminohydrolase</fullName>
        <ecNumber evidence="2">3.5.99.2</ecNumber>
    </submittedName>
</protein>
<gene>
    <name evidence="2" type="primary">tenA_4</name>
    <name evidence="2" type="ORF">SDC9_68450</name>
</gene>
<dbReference type="Gene3D" id="1.20.910.10">
    <property type="entry name" value="Heme oxygenase-like"/>
    <property type="match status" value="1"/>
</dbReference>
<feature type="domain" description="Thiaminase-2/PQQC" evidence="1">
    <location>
        <begin position="25"/>
        <end position="219"/>
    </location>
</feature>
<dbReference type="Pfam" id="PF03070">
    <property type="entry name" value="TENA_THI-4"/>
    <property type="match status" value="1"/>
</dbReference>
<dbReference type="EC" id="3.5.99.2" evidence="2"/>
<dbReference type="InterPro" id="IPR004305">
    <property type="entry name" value="Thiaminase-2/PQQC"/>
</dbReference>
<dbReference type="AlphaFoldDB" id="A0A644Y0G4"/>
<sequence>MNIYEEHLLPMIKTTCAALESTPQMQEILHGKMPMERFRWQIRQNYQYLLEYTKCWAVGFTKAQGFDEMQQWFSIVKSTFEDTVAMNRTYWAEQIGATTDDLENTVMAEKKRSYTAHELARAFEGDLATCLMGLFPCNVLYMHMGNDLLPQCKLEKDNMFYKWIEFYTLPAYRAKCEREIEMINRLCECKTGRELRRLLEIFAVGCNYELLQWRDMYYKMETWPLEEIFPK</sequence>
<dbReference type="PANTHER" id="PTHR43198:SF2">
    <property type="entry name" value="SI:CH1073-67J19.1-RELATED"/>
    <property type="match status" value="1"/>
</dbReference>
<reference evidence="2" key="1">
    <citation type="submission" date="2019-08" db="EMBL/GenBank/DDBJ databases">
        <authorList>
            <person name="Kucharzyk K."/>
            <person name="Murdoch R.W."/>
            <person name="Higgins S."/>
            <person name="Loffler F."/>
        </authorList>
    </citation>
    <scope>NUCLEOTIDE SEQUENCE</scope>
</reference>
<organism evidence="2">
    <name type="scientific">bioreactor metagenome</name>
    <dbReference type="NCBI Taxonomy" id="1076179"/>
    <lineage>
        <taxon>unclassified sequences</taxon>
        <taxon>metagenomes</taxon>
        <taxon>ecological metagenomes</taxon>
    </lineage>
</organism>
<name>A0A644Y0G4_9ZZZZ</name>
<dbReference type="EMBL" id="VSSQ01003713">
    <property type="protein sequence ID" value="MPM22000.1"/>
    <property type="molecule type" value="Genomic_DNA"/>
</dbReference>
<dbReference type="InterPro" id="IPR016084">
    <property type="entry name" value="Haem_Oase-like_multi-hlx"/>
</dbReference>